<keyword evidence="2" id="KW-1185">Reference proteome</keyword>
<dbReference type="EMBL" id="JAQQKY010000015">
    <property type="protein sequence ID" value="MDC7692531.1"/>
    <property type="molecule type" value="Genomic_DNA"/>
</dbReference>
<accession>A0ABT5IAM0</accession>
<dbReference type="Proteomes" id="UP001221566">
    <property type="component" value="Unassembled WGS sequence"/>
</dbReference>
<name>A0ABT5IAM0_VOGIN</name>
<gene>
    <name evidence="1" type="ORF">PQU93_17355</name>
</gene>
<reference evidence="1 2" key="1">
    <citation type="submission" date="2023-01" db="EMBL/GenBank/DDBJ databases">
        <title>Novel species of the genus Vogesella isolated from rivers.</title>
        <authorList>
            <person name="Lu H."/>
        </authorList>
    </citation>
    <scope>NUCLEOTIDE SEQUENCE [LARGE SCALE GENOMIC DNA]</scope>
    <source>
        <strain evidence="1 2">SH7W</strain>
    </source>
</reference>
<proteinExistence type="predicted"/>
<evidence type="ECO:0000313" key="1">
    <source>
        <dbReference type="EMBL" id="MDC7692531.1"/>
    </source>
</evidence>
<comment type="caution">
    <text evidence="1">The sequence shown here is derived from an EMBL/GenBank/DDBJ whole genome shotgun (WGS) entry which is preliminary data.</text>
</comment>
<dbReference type="RefSeq" id="WP_272804117.1">
    <property type="nucleotide sequence ID" value="NZ_JAQQKY010000015.1"/>
</dbReference>
<protein>
    <submittedName>
        <fullName evidence="1">Uncharacterized protein</fullName>
    </submittedName>
</protein>
<sequence length="354" mass="37352">MTTQKIELAHDKANPQGLVAEFGRSGDAGIYDEVRVSVMRPDGSCVGDVLVGLTAEGELRVLVTTGNEGDQDHGVAVYPQRDLSAAVEIDGSTPVTVSPPKVIINLDGGIVHAVLSDKPVDVLVLDHDVEGVDEDDCMLVPDPYGLESAPAVVYKANPYASDVNKATVESIYAAVGTDDSVARPEEATEPTPCKVIIWQSYSGDLRVFSPVPLSVLVVDADTRYASSSDINVLPNPVEPSEVVDAWAAEPFAADVAPDAVESVFTAAALGKEAERVLEAYSFGYNVNSATWDAYTGPGLERTATVYVSDAEGGFATLRFTVRLDADGQLIEAYALDEKGQFVGGMPAEKEAVTA</sequence>
<evidence type="ECO:0000313" key="2">
    <source>
        <dbReference type="Proteomes" id="UP001221566"/>
    </source>
</evidence>
<organism evidence="1 2">
    <name type="scientific">Vogesella indigofera</name>
    <name type="common">Pseudomonas indigofera</name>
    <dbReference type="NCBI Taxonomy" id="45465"/>
    <lineage>
        <taxon>Bacteria</taxon>
        <taxon>Pseudomonadati</taxon>
        <taxon>Pseudomonadota</taxon>
        <taxon>Betaproteobacteria</taxon>
        <taxon>Neisseriales</taxon>
        <taxon>Chromobacteriaceae</taxon>
        <taxon>Vogesella</taxon>
    </lineage>
</organism>